<proteinExistence type="predicted"/>
<keyword evidence="3" id="KW-1185">Reference proteome</keyword>
<dbReference type="OMA" id="TQHYAFR"/>
<dbReference type="Proteomes" id="UP000015104">
    <property type="component" value="Unassembled WGS sequence"/>
</dbReference>
<gene>
    <name evidence="2" type="primary">107367970</name>
</gene>
<keyword evidence="1" id="KW-0472">Membrane</keyword>
<accession>T1KW25</accession>
<dbReference type="HOGENOM" id="CLU_623078_0_0_1"/>
<evidence type="ECO:0000313" key="2">
    <source>
        <dbReference type="EnsemblMetazoa" id="tetur24g00110.1"/>
    </source>
</evidence>
<keyword evidence="1" id="KW-0812">Transmembrane</keyword>
<dbReference type="EnsemblMetazoa" id="tetur24g00110.1">
    <property type="protein sequence ID" value="tetur24g00110.1"/>
    <property type="gene ID" value="tetur24g00110"/>
</dbReference>
<dbReference type="OrthoDB" id="10481290at2759"/>
<reference evidence="3" key="1">
    <citation type="submission" date="2011-08" db="EMBL/GenBank/DDBJ databases">
        <authorList>
            <person name="Rombauts S."/>
        </authorList>
    </citation>
    <scope>NUCLEOTIDE SEQUENCE</scope>
    <source>
        <strain evidence="3">London</strain>
    </source>
</reference>
<sequence length="440" mass="49858">MVPTLSTLRFSGLRNGIIFAQLIVIIAFLPFSSHQRLSDDLIVIYSTGPCLILKFFSSTQNGSLIPRSKKLEVPLSIDGKPCSQNDLGWITSLDYFIEPSTGDINLIWGDSESQSLWSGRLNSSNNLISDVRQLSDSSNSKIGSHIRSLIYDEKRGELFASLPLLQRIEREDLISDILPNDGDKIVKINRNVIIDNVDIGKVLYDETLDKLYWIESKKCIWSGSPRSQEKNLLMCANQTDGLIYSFVIDKESHEIYVFYGNGKIERLSGPDGSSRNLIITNCLAGEKYNDAKFYTIEMFKHENYIRFYASDTQHYAFRQITLTKGNRSGQPGIEDEEKYFLDVQNSGILFTDQPNIYDFVFLADKFDNRSNQVPNNSTDSRSSPKVTSISSTSGETLISINMRIYALVIFIPACIFISLGLYTVLYTKSKVYTPFTYNKF</sequence>
<dbReference type="EMBL" id="CAEY01000638">
    <property type="status" value="NOT_ANNOTATED_CDS"/>
    <property type="molecule type" value="Genomic_DNA"/>
</dbReference>
<organism evidence="2 3">
    <name type="scientific">Tetranychus urticae</name>
    <name type="common">Two-spotted spider mite</name>
    <dbReference type="NCBI Taxonomy" id="32264"/>
    <lineage>
        <taxon>Eukaryota</taxon>
        <taxon>Metazoa</taxon>
        <taxon>Ecdysozoa</taxon>
        <taxon>Arthropoda</taxon>
        <taxon>Chelicerata</taxon>
        <taxon>Arachnida</taxon>
        <taxon>Acari</taxon>
        <taxon>Acariformes</taxon>
        <taxon>Trombidiformes</taxon>
        <taxon>Prostigmata</taxon>
        <taxon>Eleutherengona</taxon>
        <taxon>Raphignathae</taxon>
        <taxon>Tetranychoidea</taxon>
        <taxon>Tetranychidae</taxon>
        <taxon>Tetranychus</taxon>
    </lineage>
</organism>
<reference evidence="2" key="2">
    <citation type="submission" date="2015-06" db="UniProtKB">
        <authorList>
            <consortium name="EnsemblMetazoa"/>
        </authorList>
    </citation>
    <scope>IDENTIFICATION</scope>
</reference>
<dbReference type="KEGG" id="tut:107367970"/>
<feature type="transmembrane region" description="Helical" evidence="1">
    <location>
        <begin position="404"/>
        <end position="425"/>
    </location>
</feature>
<name>T1KW25_TETUR</name>
<keyword evidence="1" id="KW-1133">Transmembrane helix</keyword>
<dbReference type="AlphaFoldDB" id="T1KW25"/>
<evidence type="ECO:0000313" key="3">
    <source>
        <dbReference type="Proteomes" id="UP000015104"/>
    </source>
</evidence>
<protein>
    <submittedName>
        <fullName evidence="2">Uncharacterized protein</fullName>
    </submittedName>
</protein>
<feature type="transmembrane region" description="Helical" evidence="1">
    <location>
        <begin position="12"/>
        <end position="31"/>
    </location>
</feature>
<evidence type="ECO:0000256" key="1">
    <source>
        <dbReference type="SAM" id="Phobius"/>
    </source>
</evidence>